<feature type="compositionally biased region" description="Low complexity" evidence="1">
    <location>
        <begin position="2201"/>
        <end position="2212"/>
    </location>
</feature>
<feature type="compositionally biased region" description="Basic and acidic residues" evidence="1">
    <location>
        <begin position="986"/>
        <end position="1011"/>
    </location>
</feature>
<feature type="region of interest" description="Disordered" evidence="1">
    <location>
        <begin position="1538"/>
        <end position="1713"/>
    </location>
</feature>
<keyword evidence="3" id="KW-1185">Reference proteome</keyword>
<feature type="compositionally biased region" description="Low complexity" evidence="1">
    <location>
        <begin position="761"/>
        <end position="780"/>
    </location>
</feature>
<feature type="region of interest" description="Disordered" evidence="1">
    <location>
        <begin position="1393"/>
        <end position="1440"/>
    </location>
</feature>
<accession>A0ABP8U4F6</accession>
<feature type="region of interest" description="Disordered" evidence="1">
    <location>
        <begin position="2554"/>
        <end position="2617"/>
    </location>
</feature>
<feature type="compositionally biased region" description="Basic and acidic residues" evidence="1">
    <location>
        <begin position="1393"/>
        <end position="1403"/>
    </location>
</feature>
<evidence type="ECO:0000256" key="1">
    <source>
        <dbReference type="SAM" id="MobiDB-lite"/>
    </source>
</evidence>
<feature type="compositionally biased region" description="Basic and acidic residues" evidence="1">
    <location>
        <begin position="1546"/>
        <end position="1561"/>
    </location>
</feature>
<comment type="caution">
    <text evidence="2">The sequence shown here is derived from an EMBL/GenBank/DDBJ whole genome shotgun (WGS) entry which is preliminary data.</text>
</comment>
<proteinExistence type="predicted"/>
<evidence type="ECO:0000313" key="2">
    <source>
        <dbReference type="EMBL" id="GAA4620330.1"/>
    </source>
</evidence>
<feature type="region of interest" description="Disordered" evidence="1">
    <location>
        <begin position="1255"/>
        <end position="1277"/>
    </location>
</feature>
<feature type="compositionally biased region" description="Basic and acidic residues" evidence="1">
    <location>
        <begin position="1256"/>
        <end position="1271"/>
    </location>
</feature>
<feature type="region of interest" description="Disordered" evidence="1">
    <location>
        <begin position="4693"/>
        <end position="4719"/>
    </location>
</feature>
<feature type="compositionally biased region" description="Basic and acidic residues" evidence="1">
    <location>
        <begin position="2156"/>
        <end position="2170"/>
    </location>
</feature>
<dbReference type="Proteomes" id="UP001501442">
    <property type="component" value="Unassembled WGS sequence"/>
</dbReference>
<feature type="compositionally biased region" description="Low complexity" evidence="1">
    <location>
        <begin position="612"/>
        <end position="650"/>
    </location>
</feature>
<feature type="compositionally biased region" description="Low complexity" evidence="1">
    <location>
        <begin position="421"/>
        <end position="431"/>
    </location>
</feature>
<dbReference type="EMBL" id="BAABHK010000001">
    <property type="protein sequence ID" value="GAA4620330.1"/>
    <property type="molecule type" value="Genomic_DNA"/>
</dbReference>
<feature type="compositionally biased region" description="Polar residues" evidence="1">
    <location>
        <begin position="863"/>
        <end position="877"/>
    </location>
</feature>
<feature type="compositionally biased region" description="Basic and acidic residues" evidence="1">
    <location>
        <begin position="909"/>
        <end position="925"/>
    </location>
</feature>
<feature type="compositionally biased region" description="Low complexity" evidence="1">
    <location>
        <begin position="793"/>
        <end position="809"/>
    </location>
</feature>
<feature type="compositionally biased region" description="Low complexity" evidence="1">
    <location>
        <begin position="703"/>
        <end position="712"/>
    </location>
</feature>
<name>A0ABP8U4F6_9ACTN</name>
<gene>
    <name evidence="2" type="ORF">GCM10023196_003890</name>
</gene>
<sequence>MAETDLSLLGVDTAALYDLGNYWIMLGDALALGTQSMVDAVASMSWTGDASKMVRMLWSEVNEPGPIIGGMHPHANAGPYLSAGSAEGIPQCLLQCRDAAYEIGGAINYYADQVLAAVEKYNKEAKIEIVLQIVGIVFDFFAFGPLGELLGAADAILTDIISNLVSVVSRIAKLDGLIPETVLRFAAGAVSGAVVNVSVEFTAEAIANAAVGNHHWTPNPAGVAGAAGLGSLMGSMAHGGGFGARGKGGFDGLNASDVPSVGKVPNAGDIKGVGAHADTVSVSGGGQRGEVVPNSTITTADFKGMSGMPGNGESKIDPTGVHSDPSGLPGPGGVSVKDGLGRPDVSGPAPAAQISGGGSAEESARPAGTPRPEPAVSSAGGVAGRPPADHTPTSAQITPGEIASRPGGEVVAPGPADHLQSGRPASADPGAAAGGRPGSVSSRGGPGEPSGQTPVADNGASGVRGPGAVSDGLAANGGNGPRSSVVSPQGRPGAPASERPASGDPSSEHDPAVVGRPGTAGPTNGDPLSATPGRAGAGGPESAVSPQGRPGAPASERPASGDPSSEHDPAVVGRPGTAGPTNGDPLSPTPGRTGAGDPLSPTAGRAGAGGPESAVEAGRGVGAAGSVAGPSGARPGEGAAAAAKPQGDGAVPPAGSAEGVRGGRSVSADSAASGDRAVVPGRGGAERPSGQGSAGDVEDAGARDAGAVSGGAAVNGGGSSRVPAGNPPARSAGGRAETGEAPYERDAVVVDRSGPAGSANGGAVPPASARAGAGRSESAVETGRGVGAAESVAGPSGARPGEGAAAAAKPRGDEAVPPAGTGRTSPPKSPERPAAGTGAKAEGPSGGSSGSKVSSSEEPPSRTPGQESETVHGTTRDSAVGEDVPTGAVRSDERPTGSIGSARTGSEPRTPRDEHAAPAEDRRSDAGSPRAGSAESKDAAGDGGPQRSAVPRRDGPSAGPADDARRTPASPEGRSQESARPSAPADRGERPTGPSGERDASGGHGAHRPEAGEEAAALVSQHGPLTKVETWQAFKNTRDADYAGRFSKEERFAHATRDLDVDHEVASAERHFREDDPDLAAHLPADGTAAVSKGFREALHDAFSSAWKKSAGRPEETDTWSKTFTRLRQELPDRFAQVSLQHREISRMDTALNEAADRFGENDLFRGNYLPKEKFDENAVKFDETTGTFSVDHEKAGPYGKLRLDVHKDVVETVNSAWRDAGGLPTGEAARGLENDLGQIRDGLHERLENLSNQERQVRHGERALDEEHSARGTPLSRDVLDRVRKEFGDEIRSRYNELREQATGRDAGWFDRAWDAADEHMRGTDALRNRLDHGEFRENALQQGKQALRKAVARAQGEDGGESLGEYVGPEGEERLTTDWTKAVEKAVDDHWSSLPGRDFRSTGRPQESVRSSVDDDAVSSRGSVPELEDDVSLHEGSQMSWEERFRQLSDTLPQRIAHEFDKNTTLRQAANDFEQIAGHPDDLSAGHTVTPESFEKLSSDFRTDTVTEYDRLWGPEGTDSKAWLEHEAQHENVFETTLTGLREAPYRPGDRGPEGHAEESAAGGPADPRPPDDDTSGPAVPSSGDRPTPTAASADRPVPEPGARPAEHMRSDPGQVHAEVVRERLTSSSVRSPGSHEEGLGAKGAGETTPKPVGSDPGQVHARVVRERPMSSSVRSPGSHEEGLGAKGAGDTTPKPTGEHDLVETPESSVATPSEIVDGFTKTLNRVGETAAIRDDAYKTFQTQFEARYPELRTRPAVRDVTPVREWFADRWTAAAKEAGGSEHLTTATQERLKGGLASRLPTGTRPPADDGLQQRYEWEFRVVALRVESGTDYANPDPTWDQTTTDLFHQGLDRLRERYVADRIPLGVNRTEQVEHLQQVIVKAATMLRARVEPIGATVHAFNERTRDMSPHAERDQALKRDPALFSWYRRQQENIVRRFSDALELHGPGAELERVFQQRITTLRDMAWSRLEASREFGRLLDKAAPQELATPAARTWAADQVEEVRESFIQAHLDWRATVTPPEARGSALASAGASGSVDSPVVADRVVAVEEPARVEEARGSASVSAEASGSVDSPVVADRVVAVEEPARVEEARSSASVSAGASGWVVRWLPRIVSWRWRARGSASVSAEASGSVVSPVVADRAVAVEEPARAEEARGDDDYGLHKSGWRPLKDDDASSSYSQEHEWLLGDDSDSASAEASGSVDSPDVADRVLTSEEQDRLDVMQRRVIRRQQKRVNKAIARAAAYIAAEPQSPFARKFNLAKGAVSSSALSVVRDRLQSGFDDVIARETSPRKTLFHPGPESVDVRIADLKARISGPVDRLVKGIGWALEREAAREATIARARAMVDTAARTWQTVLEQSTALRNRLGVQRPVPADVFGAIREGFAIRAGARFDSVFDRDSESRTAPVRQSHEQLEKLLNADESRLHDWFLLPIAHRALVAEATRTFDERFDTTDAGRELAPWQVGRLRNAFAALGGEVFKSVFDSVTADPVDLTARIWEWEDRMNGLLGELAGLVGVESAATEEPRADTTSFHRVSDEYDVAQDELATGDRDDRASAGVVESPMHEPADLDAVRESLGERSAGEAEAPARGTDDAVESQIGTPAPADDAERAVSDLGEMPVLRELGAESSDYNLDAARELLEKEYEESKARHNNAMLEARRIIRELVGRTPSISDPGGVVSDIDRARILTAAWIARMGSEHAKEFADSALTLVPSREPMASEPEQFTRANLMAKAPEADEWLNDLADETREKLLDRARQIVADHHEPPPVGGTVESLRQREAYEAVLQVVAHAMAKAALDGASPEQAEAEADGLASWLAGAPQLRGPGPADVDAGARPDGGFAAGVPATADPVVARGDTGGAAVVGAQPADLAPEAPWPGTAAGWVDGDEDDQLRRAIEASLVTGTAGGQHGTAGAETGAPAADAEAGPGIGGSEAAERPDPDLIKGDYTAGYPQAYLDTAQRYAKNLGTRVRARDQVVIEAAVNERMEPHFRAALRHVGIVDRSMPPNGDCFFETLLTDDTPAVVTQRLREVLGTEPTVGAIRAHMADYLAADFDFAARHPDAEPVVAHLFPNAEEPDAQIRYVEDIRRMGSYNNDASDMVPAMFSLIFGIPIVVWQPRYRSELGWRREETPDVVPMPVIRRGAHYYFGATPQEPTLLDPVRPRASAAGGEPLRPVDAPRADTSADQKLDPENLDDATASVSFASRNRPAAGSAVTASTDGVDETVHDYADLNRARRALAKQSGSRYDDPMEKAWTIVRDRSGLRPTWKDLGGEVSDVDRIRLLVAAHIARERSDGYLRSDVDRRASEPVRLDHSGEVSDVDREAAPTVHDRSAAAFADSLLAALSASAPSRWTSDLTAEVNGILGRWGVPLSTSEEAVRAYHGLPDEDRKGPMRTVAQRIADRLVNGESPRLPGGAIGAEFESVIKLHADADLWYGTPLANNERLGFKLVVDHRNFFVDTAGDYYPTAELFKASNKPLKERQDKTPIVEFVTRPGGIPGEHKKWTIKEIIAQVSTTINALAKAEEPLSIAEWLPESEGWTVHRPEIRAEVLPIRTGQADDVTLYAQYTVDLRPTELYGVLQDVLAQGKQGTNSARFLQQGLEFGTEIARDFAALLTGTELPSSAVDVLDEIEPVAAVRGFLALVYPHITAIFQGALLGTNLIKNWVLAASRTDFAAIRGLLPEASRLFLEFYTPAIEKRLVEKFREGSPELDEQAAGANLLAKRLWTTGGTIGDYLNSALLEPQRKPVDQLTGIGMWTHNRRTHDGQLAVELRGWGPYPIGLGEVPEVIDSLGTMLADRENRAGRKRFQTSARGPRLLDAARLLADHPRAAAFRSFNEDGLGQLKRIWRKKHSKDDTELLPVADVATILVGLRALDVPEPTSAQDVADAIEVLRAASNRLKLIAADKSTAIQNMAHGALERLEAVLEPLHAYTPPSTGQEQADAGAFTADHSQISLDLWQVASLLSETSPEERVRVFGDFLMGLDATWRPHYARGELFPVADVATVLRGLRSPHDEDVPLDIEDDEPLSRLRSHLETLADDPQVGDQARETLQNLDALEAYFWSSNIVSSPDALGEIESGLEPDVAPSVPGSPSVGLDEFEFGLAPGSPSSVPVSPRELVASEPDPVILENLMSDAAEAERWLDELQEDVRNSLLARAGVIVGVYHEPLPVEMTGERVERLRPVYEAVLLVVATALANSEEDARDMASGLAGALGTRRRTAGAPPGGSRPPVELDVIGGGGESSGAVHRRPTENVADELPPYVDREVPSERLTSMAGMLRVSQERLAELLQYDWLDEELFATAREQAGLVGDATELADFAEQIGRIPDDLQDIATLLAPMRPRDVYLVSQMWDMDPRWLLAFPDRLRDFYSRTSVPDLDHRHLELLLDENYLLQDEFERAIEPDELALIGKLCYQAGISAPELGRLLAERRDGLRAELLLDPNTRVGARAEALADLLLDLEALNEALAALLANPSLRADLLADRNALAEALTDLLADPDTRAELLADPDRRVDALVEALDERLPGLNARDLHDLPGGNVEDLVAVEDLVDVEALVDQLVNVEDYVDRRVDREAFGIDDLLASGYDAFEWLDETLFNRFSTANPAVGELEAAAAIVRELMPGELLESTPGAAAVAEGIPVGKVSDGWFRDAIAQVRDLRLRDGALYDVQRWARNRARRLVATRDLSGPDPVEGDVPGEDTAPSPANSTGVSEEALAAAYARAGIGREDFSAVLLGANYTEGLLPAEVIQLPTNHLRRLANETLDGLREETKKWIPQMPALDVAWIRGQFNVEPKQLELFETWLKAIYSNSDLSLDERFNRILEMFGRLPGVVVEDDQADVLDFIDLADREHVSAEELSAFLILRTPYGEDPDLDKWREMDPEDLQREIREGLDALKAAAESLAPMGLDDVAWVSVEIDIELRDLWIFGRELRGIYSRTPENPHANFTLLRREQVGEMFRAVPGADVDGDIIDVSDFVMVAGNANVSADVLRTLLLEGGDEAQALEDLIALGEDDLGAIRRVFRDHLSLLGGVAASFAAMGVDDVAWVSVEGNIDPRKLWIFGRGLSGIYSQIPPDNSYPSLESFRQERVRKMFRAVRGAVVDGDSIDVSDFVTVADLAGVSADVLSSMLVLKGGDEAQELEDLIALGEDDLGAIRRVFRDHLSLLRGVAASFAAMGVDDVAWVSVEGNIDPRKLWIFGRGLSGIYSQIPPDNSYPSLESFRQERVRKMFRAVPGAVVDGDSIDVSDFATVADRAGVSADVLSSMLVLKGGDASQELEDLMGSSHLRSKVGAHLTLLEDAAESLPMSADDVAWFSARTGVRPNDLKIFDRELREIYHRASDTGPSRAEPQASLTDIRSVLKAEARLNAATRMLSEYASSEDIADFAAMAAHLGTDAKGMHAIVEAARRAMDPARIPRMPAVDVAFIHQRFNVEPGQLWVFETRLKAIYSNSGLSFEERLDRIVEMFGRLPGVFREGDHADASAFTAIAVRARVSAEELSAFLIQRTAYGAKPQLDRWSAMAPQELRRKIDKELSGLRQAAGALAPMGIDDVAWVSADSGVEPEFLPIFGRELREIHRAFDADSSRAEWQEQVKAMLRDLPGAVVNGDSIDVSEFVTVATVMRESATDLNARLARAAERLAPMSAADLFTIGMQLKIDPWDLVVFREPLRGIQDRGLDMEERAAEISGVLADYTAKEHLGEFAALAARLGIDAEGMRTVVEAAEREMNLNVTDLRRVSPYDLLDLLPAERGTQAEGPSRTSVDHPTWFEQARSRVEGLSRTDRRRLLVNAGEIVALHHEPLPVDLTTVPPARRAQHEGVVYAVAERLLLEDEANGSVDEAVYEAVRALSRRLAAELGTQRRTGGAPPGSLRRTTDFLEIGGGGAYSGSRAETAPDRAVIFAPAEMGDEFNWTISKHSKGPYCVQVAVVGGGRRRGGRVRRC</sequence>
<organism evidence="2 3">
    <name type="scientific">Actinoallomurus vinaceus</name>
    <dbReference type="NCBI Taxonomy" id="1080074"/>
    <lineage>
        <taxon>Bacteria</taxon>
        <taxon>Bacillati</taxon>
        <taxon>Actinomycetota</taxon>
        <taxon>Actinomycetes</taxon>
        <taxon>Streptosporangiales</taxon>
        <taxon>Thermomonosporaceae</taxon>
        <taxon>Actinoallomurus</taxon>
    </lineage>
</organism>
<evidence type="ECO:0000313" key="3">
    <source>
        <dbReference type="Proteomes" id="UP001501442"/>
    </source>
</evidence>
<feature type="region of interest" description="Disordered" evidence="1">
    <location>
        <begin position="281"/>
        <end position="1023"/>
    </location>
</feature>
<reference evidence="3" key="1">
    <citation type="journal article" date="2019" name="Int. J. Syst. Evol. Microbiol.">
        <title>The Global Catalogue of Microorganisms (GCM) 10K type strain sequencing project: providing services to taxonomists for standard genome sequencing and annotation.</title>
        <authorList>
            <consortium name="The Broad Institute Genomics Platform"/>
            <consortium name="The Broad Institute Genome Sequencing Center for Infectious Disease"/>
            <person name="Wu L."/>
            <person name="Ma J."/>
        </authorList>
    </citation>
    <scope>NUCLEOTIDE SEQUENCE [LARGE SCALE GENOMIC DNA]</scope>
    <source>
        <strain evidence="3">JCM 17939</strain>
    </source>
</reference>
<feature type="compositionally biased region" description="Basic and acidic residues" evidence="1">
    <location>
        <begin position="2572"/>
        <end position="2592"/>
    </location>
</feature>
<feature type="region of interest" description="Disordered" evidence="1">
    <location>
        <begin position="3167"/>
        <end position="3204"/>
    </location>
</feature>
<protein>
    <submittedName>
        <fullName evidence="2">Uncharacterized protein</fullName>
    </submittedName>
</protein>
<dbReference type="RefSeq" id="WP_345428672.1">
    <property type="nucleotide sequence ID" value="NZ_BAABHK010000001.1"/>
</dbReference>
<dbReference type="CDD" id="cd22744">
    <property type="entry name" value="OTU"/>
    <property type="match status" value="1"/>
</dbReference>
<feature type="region of interest" description="Disordered" evidence="1">
    <location>
        <begin position="2156"/>
        <end position="2218"/>
    </location>
</feature>
<feature type="region of interest" description="Disordered" evidence="1">
    <location>
        <begin position="2913"/>
        <end position="2950"/>
    </location>
</feature>
<feature type="compositionally biased region" description="Low complexity" evidence="1">
    <location>
        <begin position="2922"/>
        <end position="2937"/>
    </location>
</feature>
<feature type="compositionally biased region" description="Basic and acidic residues" evidence="1">
    <location>
        <begin position="3187"/>
        <end position="3201"/>
    </location>
</feature>